<dbReference type="Gene3D" id="3.60.10.10">
    <property type="entry name" value="Endonuclease/exonuclease/phosphatase"/>
    <property type="match status" value="1"/>
</dbReference>
<feature type="region of interest" description="Disordered" evidence="2">
    <location>
        <begin position="308"/>
        <end position="338"/>
    </location>
</feature>
<dbReference type="Proteomes" id="UP001189429">
    <property type="component" value="Unassembled WGS sequence"/>
</dbReference>
<dbReference type="InterPro" id="IPR036691">
    <property type="entry name" value="Endo/exonu/phosph_ase_sf"/>
</dbReference>
<feature type="region of interest" description="Disordered" evidence="2">
    <location>
        <begin position="1412"/>
        <end position="1431"/>
    </location>
</feature>
<dbReference type="EMBL" id="CAUYUJ010002982">
    <property type="protein sequence ID" value="CAK0803246.1"/>
    <property type="molecule type" value="Genomic_DNA"/>
</dbReference>
<dbReference type="SUPFAM" id="SSF56219">
    <property type="entry name" value="DNase I-like"/>
    <property type="match status" value="1"/>
</dbReference>
<comment type="caution">
    <text evidence="3">The sequence shown here is derived from an EMBL/GenBank/DDBJ whole genome shotgun (WGS) entry which is preliminary data.</text>
</comment>
<keyword evidence="4" id="KW-1185">Reference proteome</keyword>
<feature type="coiled-coil region" evidence="1">
    <location>
        <begin position="169"/>
        <end position="238"/>
    </location>
</feature>
<feature type="non-terminal residue" evidence="3">
    <location>
        <position position="1671"/>
    </location>
</feature>
<keyword evidence="1" id="KW-0175">Coiled coil</keyword>
<proteinExistence type="predicted"/>
<evidence type="ECO:0000256" key="2">
    <source>
        <dbReference type="SAM" id="MobiDB-lite"/>
    </source>
</evidence>
<evidence type="ECO:0000313" key="4">
    <source>
        <dbReference type="Proteomes" id="UP001189429"/>
    </source>
</evidence>
<feature type="region of interest" description="Disordered" evidence="2">
    <location>
        <begin position="97"/>
        <end position="119"/>
    </location>
</feature>
<organism evidence="3 4">
    <name type="scientific">Prorocentrum cordatum</name>
    <dbReference type="NCBI Taxonomy" id="2364126"/>
    <lineage>
        <taxon>Eukaryota</taxon>
        <taxon>Sar</taxon>
        <taxon>Alveolata</taxon>
        <taxon>Dinophyceae</taxon>
        <taxon>Prorocentrales</taxon>
        <taxon>Prorocentraceae</taxon>
        <taxon>Prorocentrum</taxon>
    </lineage>
</organism>
<sequence>MGAKSWVDTVGRSWDYFGKMKSAWFCKSCTRADGSKFINGAASTRCTRCKLHKGVSFGGGVPPACPSTKVPPKGLPWTTEAKQLQLQADEIAKLKKQLQQATSRPPADTDQAAMDLEEEPPKVDRKRMEFLQREIPRLEASGQDEPSYIEMATKFKSELAELKRRTVEAKPLNKRIEDANREVRRLQTVQSKHAKKVEELKRAAEKAQEALGEAQARAAKLDGELTSAQQSLSELTARIPGVNAAPPAGPAPGPGDFVPGLTAVMASLGTYLSAKGLPGELSDEIIQSFRVAEVKANEAVQKAAEEAEFRAQQLREQAAPEVGAKPPGGTQPEQQPGVPAWADLSAEQLRQFLESISQSVPAEADEEQLRSLAKRTYDATQNFAASVSKKGTLNTKRPSVDSMEFGRLRCQAKAPWTPAGPRWCPGGPWLDVHAGLAKGCVAVSLYLRCAEGLSDESRAILREVMGYLVRLNAIGMPWVLGGDWNLEPSVLAELHEFRAAQGLVYATTQPTCTAAWPGVIYDYLLVSVTMGLRAEQAPRTDPNVQQPITRAEVDDAVSTGPHVPVSLGFHGKPRTLWVRQISEPWKLREPPPPGCARFPLDWGRAQAVIQAATDKTGLGQAWHLVPEGLHIELLGRLDRLDETKGTPISGPIGMLWGHFQPQGTNKKIGDRRDGASQAWAVAARWARDIGNMSYYHDHLCEVLKDPAKKHGSPSEEQLCAKMGKSLYDLIGFFSRIQKNSAVLPLLGQRARELFQAGLLRMAEPDLNEEVECVTSRADELRAKAAAAQERSWRHWVEQALAGGAGLAHRFLGPRELPEVLQSSQGGQPYKHADDCMQQWGQIWSTHNGRQLDPPSDVGSSSTSAFETNVEAEIAGLLGEHAVTVLVDLLEFNELVRHDVLLDCCQAPGYPMRMTWMLVGSYQQPRTIRACGSLSAMVTAFQGMLAGRSHAATLARLQPLGCLVQPAKCGFVAATREAKRKHAENVKVIRFRGKAHMRNLGHELHGRAVKKLAHRRRMVKMGGKWSKIDQLRKAVGPRKAGILWKTGVLPAAARGASVAGCEDQSLRQLRATAGRFAGYKGLGSLMTYLMTMPSRTFDPIFEVTMAVVGNFADWVWQARGSPARLCKAFLAMQSKFEDAREVTWAHCRGPLAAVWLSLRRIDWQLRGPMHFRGDRGQVAQLLRQAPSDVLTLLEQGIMRWQEPRMLAHYPAHYQGFQVWGGGRWPWATRCETPDCVLRGAPEGSNGHLYFECEAVQRQQDDEEEGPFPEELLVTRERLRGQAVDTGDGPSYEHLEFALPLAPPLPDQVPEELPEFEWGLEGQAWGQQLFVDGSGRRSSFVEARRCGWSVVQISGELLPIKARWGGLPGLVQTVPRSERYACMRTIQLGRPPVHVLSDHMPFVQEVHEWQGSAPGRELRTRWSGGKSEGRGVPMPTAQWVRAHRELEDAVLADGTAFRYVGNFWADVFAKMGSASIMVPEVHARACEIQLRDVREAMRYVAWAAERAVRLSAGGSAAVPQQVAKVAQAGMKVPELSIVAHDLKQLTNGVLKCAVCYRFATAKALLQTLCCSPCEPPTVGVRHVTETAGFAIWCAVCGAWSSESNRLSLKSRDPCRGPSQVPKTRWKEKDAVKQLRRGLHPSTRVALETGRPWRGATNAMTAGSLLLDSRPGHQ</sequence>
<evidence type="ECO:0000313" key="3">
    <source>
        <dbReference type="EMBL" id="CAK0803246.1"/>
    </source>
</evidence>
<reference evidence="3" key="1">
    <citation type="submission" date="2023-10" db="EMBL/GenBank/DDBJ databases">
        <authorList>
            <person name="Chen Y."/>
            <person name="Shah S."/>
            <person name="Dougan E. K."/>
            <person name="Thang M."/>
            <person name="Chan C."/>
        </authorList>
    </citation>
    <scope>NUCLEOTIDE SEQUENCE [LARGE SCALE GENOMIC DNA]</scope>
</reference>
<gene>
    <name evidence="3" type="ORF">PCOR1329_LOCUS10509</name>
</gene>
<feature type="compositionally biased region" description="Low complexity" evidence="2">
    <location>
        <begin position="327"/>
        <end position="338"/>
    </location>
</feature>
<accession>A0ABN9QE10</accession>
<protein>
    <submittedName>
        <fullName evidence="3">Uncharacterized protein</fullName>
    </submittedName>
</protein>
<name>A0ABN9QE10_9DINO</name>
<evidence type="ECO:0000256" key="1">
    <source>
        <dbReference type="SAM" id="Coils"/>
    </source>
</evidence>